<name>A0A5B7WTF4_9MICC</name>
<sequence>MSQDPDAHFTAQRPARVRVQAPADAAVDLQVPSAEHSAENFYVRQLIRSQLRLAVSVASGIIVLLVGITVLLSYWPQISQITLARIPLPWWILGLGVYPLILIAGVLYNISAVRNEKRYRSIAR</sequence>
<keyword evidence="3" id="KW-1185">Reference proteome</keyword>
<keyword evidence="1" id="KW-0472">Membrane</keyword>
<keyword evidence="1" id="KW-0812">Transmembrane</keyword>
<feature type="transmembrane region" description="Helical" evidence="1">
    <location>
        <begin position="53"/>
        <end position="76"/>
    </location>
</feature>
<evidence type="ECO:0000256" key="1">
    <source>
        <dbReference type="SAM" id="Phobius"/>
    </source>
</evidence>
<gene>
    <name evidence="2" type="ORF">GcLGCM259_0769</name>
</gene>
<protein>
    <submittedName>
        <fullName evidence="2">Uncharacterized protein</fullName>
    </submittedName>
</protein>
<evidence type="ECO:0000313" key="2">
    <source>
        <dbReference type="EMBL" id="QCY46525.1"/>
    </source>
</evidence>
<dbReference type="Proteomes" id="UP000307000">
    <property type="component" value="Chromosome"/>
</dbReference>
<dbReference type="RefSeq" id="WP_246049752.1">
    <property type="nucleotide sequence ID" value="NZ_CP034412.1"/>
</dbReference>
<accession>A0A5B7WTF4</accession>
<keyword evidence="1" id="KW-1133">Transmembrane helix</keyword>
<dbReference type="EMBL" id="CP034412">
    <property type="protein sequence ID" value="QCY46525.1"/>
    <property type="molecule type" value="Genomic_DNA"/>
</dbReference>
<proteinExistence type="predicted"/>
<evidence type="ECO:0000313" key="3">
    <source>
        <dbReference type="Proteomes" id="UP000307000"/>
    </source>
</evidence>
<organism evidence="2 3">
    <name type="scientific">Glutamicibacter creatinolyticus</name>
    <dbReference type="NCBI Taxonomy" id="162496"/>
    <lineage>
        <taxon>Bacteria</taxon>
        <taxon>Bacillati</taxon>
        <taxon>Actinomycetota</taxon>
        <taxon>Actinomycetes</taxon>
        <taxon>Micrococcales</taxon>
        <taxon>Micrococcaceae</taxon>
        <taxon>Glutamicibacter</taxon>
    </lineage>
</organism>
<reference evidence="2 3" key="1">
    <citation type="submission" date="2018-12" db="EMBL/GenBank/DDBJ databases">
        <title>Complete Genome Sequence of Glutamicibacter creatinolyticus strain LGCM259,isolated from an abscess of a 12-year-old mare in Italy.</title>
        <authorList>
            <person name="Santos R.G."/>
            <person name="Silva A.L."/>
            <person name="Seyffert N."/>
            <person name="Castro T.L.P."/>
            <person name="Attili A.R."/>
            <person name="Rifici C."/>
            <person name="Mazzullo G."/>
            <person name="Brenig B."/>
            <person name="Venanzi F."/>
            <person name="Azevedo V."/>
        </authorList>
    </citation>
    <scope>NUCLEOTIDE SEQUENCE [LARGE SCALE GENOMIC DNA]</scope>
    <source>
        <strain evidence="2 3">LGCM 259</strain>
    </source>
</reference>
<dbReference type="AlphaFoldDB" id="A0A5B7WTF4"/>
<feature type="transmembrane region" description="Helical" evidence="1">
    <location>
        <begin position="88"/>
        <end position="110"/>
    </location>
</feature>
<dbReference type="KEGG" id="gcr:GcLGCM259_0769"/>